<dbReference type="OrthoDB" id="9757809at2"/>
<feature type="domain" description="Secretion system C-terminal sorting" evidence="3">
    <location>
        <begin position="754"/>
        <end position="819"/>
    </location>
</feature>
<dbReference type="InterPro" id="IPR015943">
    <property type="entry name" value="WD40/YVTN_repeat-like_dom_sf"/>
</dbReference>
<evidence type="ECO:0000313" key="5">
    <source>
        <dbReference type="Proteomes" id="UP000307657"/>
    </source>
</evidence>
<protein>
    <submittedName>
        <fullName evidence="4">T9SS type A sorting domain-containing protein</fullName>
    </submittedName>
</protein>
<keyword evidence="5" id="KW-1185">Reference proteome</keyword>
<dbReference type="EMBL" id="SUPL01000005">
    <property type="protein sequence ID" value="TJY34813.1"/>
    <property type="molecule type" value="Genomic_DNA"/>
</dbReference>
<comment type="caution">
    <text evidence="4">The sequence shown here is derived from an EMBL/GenBank/DDBJ whole genome shotgun (WGS) entry which is preliminary data.</text>
</comment>
<feature type="chain" id="PRO_5020766720" evidence="2">
    <location>
        <begin position="20"/>
        <end position="820"/>
    </location>
</feature>
<reference evidence="4 5" key="1">
    <citation type="submission" date="2019-04" db="EMBL/GenBank/DDBJ databases">
        <title>Lacinutrix sp. nov., isolated from marine water.</title>
        <authorList>
            <person name="Kim W."/>
        </authorList>
    </citation>
    <scope>NUCLEOTIDE SEQUENCE [LARGE SCALE GENOMIC DNA]</scope>
    <source>
        <strain evidence="4 5">CAU 1491</strain>
    </source>
</reference>
<dbReference type="AlphaFoldDB" id="A0A4U0EST3"/>
<keyword evidence="1 2" id="KW-0732">Signal</keyword>
<name>A0A4U0EST3_9FLAO</name>
<proteinExistence type="predicted"/>
<evidence type="ECO:0000256" key="2">
    <source>
        <dbReference type="SAM" id="SignalP"/>
    </source>
</evidence>
<feature type="signal peptide" evidence="2">
    <location>
        <begin position="1"/>
        <end position="19"/>
    </location>
</feature>
<dbReference type="Proteomes" id="UP000307657">
    <property type="component" value="Unassembled WGS sequence"/>
</dbReference>
<evidence type="ECO:0000256" key="1">
    <source>
        <dbReference type="ARBA" id="ARBA00022729"/>
    </source>
</evidence>
<dbReference type="InterPro" id="IPR026444">
    <property type="entry name" value="Secre_tail"/>
</dbReference>
<dbReference type="Gene3D" id="2.130.10.10">
    <property type="entry name" value="YVTN repeat-like/Quinoprotein amine dehydrogenase"/>
    <property type="match status" value="1"/>
</dbReference>
<evidence type="ECO:0000259" key="3">
    <source>
        <dbReference type="Pfam" id="PF18962"/>
    </source>
</evidence>
<dbReference type="RefSeq" id="WP_136843987.1">
    <property type="nucleotide sequence ID" value="NZ_SUPL01000005.1"/>
</dbReference>
<dbReference type="NCBIfam" id="TIGR04183">
    <property type="entry name" value="Por_Secre_tail"/>
    <property type="match status" value="1"/>
</dbReference>
<sequence length="820" mass="89705">MKTKLLSLIVLFFTLLSNAQTDGWFLYNKPGTVSAIIPDDSNANILHVATDMGYIQYNTSTDMVTDFLNLTSQNPVIANVNGIDVNPTNNDIALALDGGFAIYDGTTVTVYNYDNSALTVGSVGGSQFTKLKVRYGRQGQLYIFKPDVTGYQIFNAGVFDTEVATAIRPQDIIENQAGTKVYFAGWNDGLHELTKATNSWVNYTSSNSDLIYNVLHSLYVDSSDILYIGGFQGLNTMSNSGTWNTYQQLEPVDGVFYYPVYSISRHSTTGDLLINTSKPNNTYFGLTLLELSTNTWTNYRNDGTNCLDENVFNAATFGRDNNIYAAKNSFLFNGEIFKFISGTDTCTQLDINYLNAPTVTTSNFISGIATRTKALDIFDIGFTRGENLHMLEINQDTFSGVFTAATTITPSPGNAAYSVLDDNDFFIVETNNGWTFVDGDNNISEFAHNLPSYTGILTQKAAAYDSDNGIVNLIHKGFDASWNYRVYKTRCNTATGTCTVPIEIFTANRDLSTNVLFDCTTLDGVVTCYGAKPNPTGGSSSRGGSTWLESDNWDATNPSLDRSGDFDDILPTSDFSKDPVLIQDTNNIPPRIGFVPIIGDTPHARNNSGDGSYTPFPLDIDNNGVEDLIKSVSPQEFIPGLVNSVAVVEKQETGESGTFFQFGLIAPLSGSFSLSSGFAIDLSFHDAPNVDIFEVRAATMARFRSGLRVSQEDPVKTTIVLLTNYGIIINPGVEISSNLLNTNDIILKEKNLLLYPNPANNMVSFSNKSISNYEIFDINGRSIIKSQGNSFSVKTLAKGIYIVKTQTTDKVVLSKKLIVN</sequence>
<dbReference type="Pfam" id="PF18962">
    <property type="entry name" value="Por_Secre_tail"/>
    <property type="match status" value="1"/>
</dbReference>
<organism evidence="4 5">
    <name type="scientific">Pontimicrobium aquaticum</name>
    <dbReference type="NCBI Taxonomy" id="2565367"/>
    <lineage>
        <taxon>Bacteria</taxon>
        <taxon>Pseudomonadati</taxon>
        <taxon>Bacteroidota</taxon>
        <taxon>Flavobacteriia</taxon>
        <taxon>Flavobacteriales</taxon>
        <taxon>Flavobacteriaceae</taxon>
        <taxon>Pontimicrobium</taxon>
    </lineage>
</organism>
<gene>
    <name evidence="4" type="ORF">E5167_10940</name>
</gene>
<accession>A0A4U0EST3</accession>
<evidence type="ECO:0000313" key="4">
    <source>
        <dbReference type="EMBL" id="TJY34813.1"/>
    </source>
</evidence>